<evidence type="ECO:0000313" key="5">
    <source>
        <dbReference type="Proteomes" id="UP000323300"/>
    </source>
</evidence>
<proteinExistence type="predicted"/>
<reference evidence="4 5" key="1">
    <citation type="submission" date="2016-10" db="EMBL/GenBank/DDBJ databases">
        <authorList>
            <person name="Varghese N."/>
            <person name="Submissions S."/>
        </authorList>
    </citation>
    <scope>NUCLEOTIDE SEQUENCE [LARGE SCALE GENOMIC DNA]</scope>
    <source>
        <strain evidence="4 5">DSM 21822</strain>
    </source>
</reference>
<dbReference type="Gene3D" id="3.40.50.1820">
    <property type="entry name" value="alpha/beta hydrolase"/>
    <property type="match status" value="1"/>
</dbReference>
<keyword evidence="5" id="KW-1185">Reference proteome</keyword>
<dbReference type="GO" id="GO:0016787">
    <property type="term" value="F:hydrolase activity"/>
    <property type="evidence" value="ECO:0007669"/>
    <property type="project" value="UniProtKB-KW"/>
</dbReference>
<evidence type="ECO:0000259" key="3">
    <source>
        <dbReference type="Pfam" id="PF00561"/>
    </source>
</evidence>
<dbReference type="Pfam" id="PF00561">
    <property type="entry name" value="Abhydrolase_1"/>
    <property type="match status" value="1"/>
</dbReference>
<dbReference type="SUPFAM" id="SSF53474">
    <property type="entry name" value="alpha/beta-Hydrolases"/>
    <property type="match status" value="1"/>
</dbReference>
<dbReference type="RefSeq" id="WP_244621862.1">
    <property type="nucleotide sequence ID" value="NZ_BSPE01000023.1"/>
</dbReference>
<dbReference type="EMBL" id="FOSL01000021">
    <property type="protein sequence ID" value="SFK98514.1"/>
    <property type="molecule type" value="Genomic_DNA"/>
</dbReference>
<dbReference type="PRINTS" id="PR00111">
    <property type="entry name" value="ABHYDROLASE"/>
</dbReference>
<protein>
    <submittedName>
        <fullName evidence="4">Pimeloyl-ACP methyl ester carboxylesterase</fullName>
    </submittedName>
</protein>
<feature type="chain" id="PRO_5009302668" evidence="2">
    <location>
        <begin position="22"/>
        <end position="286"/>
    </location>
</feature>
<dbReference type="InterPro" id="IPR050266">
    <property type="entry name" value="AB_hydrolase_sf"/>
</dbReference>
<name>A0A1I4DY76_9HYPH</name>
<keyword evidence="2" id="KW-0732">Signal</keyword>
<keyword evidence="1" id="KW-0378">Hydrolase</keyword>
<feature type="signal peptide" evidence="2">
    <location>
        <begin position="1"/>
        <end position="21"/>
    </location>
</feature>
<evidence type="ECO:0000256" key="1">
    <source>
        <dbReference type="ARBA" id="ARBA00022801"/>
    </source>
</evidence>
<dbReference type="InterPro" id="IPR000073">
    <property type="entry name" value="AB_hydrolase_1"/>
</dbReference>
<dbReference type="PANTHER" id="PTHR43798:SF31">
    <property type="entry name" value="AB HYDROLASE SUPERFAMILY PROTEIN YCLE"/>
    <property type="match status" value="1"/>
</dbReference>
<accession>A0A1I4DY76</accession>
<evidence type="ECO:0000256" key="2">
    <source>
        <dbReference type="SAM" id="SignalP"/>
    </source>
</evidence>
<dbReference type="PANTHER" id="PTHR43798">
    <property type="entry name" value="MONOACYLGLYCEROL LIPASE"/>
    <property type="match status" value="1"/>
</dbReference>
<dbReference type="Proteomes" id="UP000323300">
    <property type="component" value="Unassembled WGS sequence"/>
</dbReference>
<sequence length="286" mass="30834">MLKMICAAVAVTVGLSVAVPAAVAQPAKKGYADVNGLKMHYEVHGSGRPVMVLHGAYMSTESMKPMIDGLAKTRQVIAMDLQAHGRTADIDRPITYEAMADDVDALMEELGVAQADIFGYSMGGTLAYQLAIRHPERVRRLAAASGTYKTAGMYPELVAMIGQMTPEVFAGSPMEAEYKKLAPQPENFSKLVAKLVKLDTTPQDWPADAIKAIKAPTLVISTDADVIQPEHSVEIFRLRGGGHSPDFMSAGTTELAILPGTSHMAVMERTDILVPMVTNFFDKEVK</sequence>
<organism evidence="4 5">
    <name type="scientific">Neomesorhizobium albiziae</name>
    <dbReference type="NCBI Taxonomy" id="335020"/>
    <lineage>
        <taxon>Bacteria</taxon>
        <taxon>Pseudomonadati</taxon>
        <taxon>Pseudomonadota</taxon>
        <taxon>Alphaproteobacteria</taxon>
        <taxon>Hyphomicrobiales</taxon>
        <taxon>Phyllobacteriaceae</taxon>
        <taxon>Neomesorhizobium</taxon>
    </lineage>
</organism>
<feature type="domain" description="AB hydrolase-1" evidence="3">
    <location>
        <begin position="49"/>
        <end position="169"/>
    </location>
</feature>
<dbReference type="GO" id="GO:0016020">
    <property type="term" value="C:membrane"/>
    <property type="evidence" value="ECO:0007669"/>
    <property type="project" value="TreeGrafter"/>
</dbReference>
<dbReference type="InterPro" id="IPR029058">
    <property type="entry name" value="AB_hydrolase_fold"/>
</dbReference>
<gene>
    <name evidence="4" type="ORF">SAMN04488498_1214</name>
</gene>
<evidence type="ECO:0000313" key="4">
    <source>
        <dbReference type="EMBL" id="SFK98514.1"/>
    </source>
</evidence>
<dbReference type="AlphaFoldDB" id="A0A1I4DY76"/>